<dbReference type="PANTHER" id="PTHR46178:SF9">
    <property type="entry name" value="SEVEN TM RECEPTOR"/>
    <property type="match status" value="1"/>
</dbReference>
<dbReference type="PANTHER" id="PTHR46178">
    <property type="entry name" value="SEVEN TM RECEPTOR"/>
    <property type="match status" value="1"/>
</dbReference>
<keyword evidence="1" id="KW-0472">Membrane</keyword>
<keyword evidence="1" id="KW-0812">Transmembrane</keyword>
<dbReference type="Proteomes" id="UP001177023">
    <property type="component" value="Unassembled WGS sequence"/>
</dbReference>
<feature type="transmembrane region" description="Helical" evidence="1">
    <location>
        <begin position="40"/>
        <end position="63"/>
    </location>
</feature>
<evidence type="ECO:0008006" key="4">
    <source>
        <dbReference type="Google" id="ProtNLM"/>
    </source>
</evidence>
<dbReference type="SUPFAM" id="SSF81321">
    <property type="entry name" value="Family A G protein-coupled receptor-like"/>
    <property type="match status" value="1"/>
</dbReference>
<dbReference type="InterPro" id="IPR019428">
    <property type="entry name" value="7TM_GPCR_serpentine_rcpt_Str"/>
</dbReference>
<feature type="transmembrane region" description="Helical" evidence="1">
    <location>
        <begin position="130"/>
        <end position="148"/>
    </location>
</feature>
<protein>
    <recommendedName>
        <fullName evidence="4">G protein-coupled receptor</fullName>
    </recommendedName>
</protein>
<organism evidence="2 3">
    <name type="scientific">Mesorhabditis spiculigera</name>
    <dbReference type="NCBI Taxonomy" id="96644"/>
    <lineage>
        <taxon>Eukaryota</taxon>
        <taxon>Metazoa</taxon>
        <taxon>Ecdysozoa</taxon>
        <taxon>Nematoda</taxon>
        <taxon>Chromadorea</taxon>
        <taxon>Rhabditida</taxon>
        <taxon>Rhabditina</taxon>
        <taxon>Rhabditomorpha</taxon>
        <taxon>Rhabditoidea</taxon>
        <taxon>Rhabditidae</taxon>
        <taxon>Mesorhabditinae</taxon>
        <taxon>Mesorhabditis</taxon>
    </lineage>
</organism>
<evidence type="ECO:0000256" key="1">
    <source>
        <dbReference type="SAM" id="Phobius"/>
    </source>
</evidence>
<accession>A0AA36FUC6</accession>
<dbReference type="EMBL" id="CATQJA010001498">
    <property type="protein sequence ID" value="CAJ0567534.1"/>
    <property type="molecule type" value="Genomic_DNA"/>
</dbReference>
<keyword evidence="3" id="KW-1185">Reference proteome</keyword>
<reference evidence="2" key="1">
    <citation type="submission" date="2023-06" db="EMBL/GenBank/DDBJ databases">
        <authorList>
            <person name="Delattre M."/>
        </authorList>
    </citation>
    <scope>NUCLEOTIDE SEQUENCE</scope>
    <source>
        <strain evidence="2">AF72</strain>
    </source>
</reference>
<keyword evidence="1" id="KW-1133">Transmembrane helix</keyword>
<feature type="transmembrane region" description="Helical" evidence="1">
    <location>
        <begin position="89"/>
        <end position="109"/>
    </location>
</feature>
<dbReference type="AlphaFoldDB" id="A0AA36FUC6"/>
<feature type="transmembrane region" description="Helical" evidence="1">
    <location>
        <begin position="12"/>
        <end position="28"/>
    </location>
</feature>
<proteinExistence type="predicted"/>
<feature type="transmembrane region" description="Helical" evidence="1">
    <location>
        <begin position="192"/>
        <end position="220"/>
    </location>
</feature>
<sequence length="256" mass="29521">MGALEAKLIQSFSFIAILTNILLAYLIISRSRKEMGNYRYLILAFTLVGLHFTLLNLILVPFVDIYKHAFVFYPVGELREWPNLMQYAFSYWHANYGSVAFILVLQFAYRYGSLVNQKLLRYFCLPKIGYVLGLGLLNASIWFMVFFLSRYHLEDQKEYLRDRVMEVSGFPVDGLLMVGNLYVVINDRGEEVYYLPAVILGFLPVALLISALILMVYFTYKIQRALNASAMSVRTKKNAARTFCRACYTSLLPSRP</sequence>
<dbReference type="Pfam" id="PF10326">
    <property type="entry name" value="7TM_GPCR_Str"/>
    <property type="match status" value="1"/>
</dbReference>
<name>A0AA36FUC6_9BILA</name>
<feature type="transmembrane region" description="Helical" evidence="1">
    <location>
        <begin position="168"/>
        <end position="185"/>
    </location>
</feature>
<evidence type="ECO:0000313" key="3">
    <source>
        <dbReference type="Proteomes" id="UP001177023"/>
    </source>
</evidence>
<feature type="non-terminal residue" evidence="2">
    <location>
        <position position="1"/>
    </location>
</feature>
<comment type="caution">
    <text evidence="2">The sequence shown here is derived from an EMBL/GenBank/DDBJ whole genome shotgun (WGS) entry which is preliminary data.</text>
</comment>
<evidence type="ECO:0000313" key="2">
    <source>
        <dbReference type="EMBL" id="CAJ0567534.1"/>
    </source>
</evidence>
<gene>
    <name evidence="2" type="ORF">MSPICULIGERA_LOCUS6084</name>
</gene>